<dbReference type="GO" id="GO:0003735">
    <property type="term" value="F:structural constituent of ribosome"/>
    <property type="evidence" value="ECO:0007669"/>
    <property type="project" value="UniProtKB-UniRule"/>
</dbReference>
<evidence type="ECO:0000256" key="1">
    <source>
        <dbReference type="ARBA" id="ARBA00010247"/>
    </source>
</evidence>
<dbReference type="InterPro" id="IPR002673">
    <property type="entry name" value="Ribosomal_eL29"/>
</dbReference>
<reference evidence="6" key="1">
    <citation type="submission" date="2020-03" db="EMBL/GenBank/DDBJ databases">
        <title>Studies in the Genomics of Life Span.</title>
        <authorList>
            <person name="Glass D."/>
        </authorList>
    </citation>
    <scope>NUCLEOTIDE SEQUENCE</scope>
    <source>
        <strain evidence="6">SUZIE</strain>
        <tissue evidence="6">Muscle</tissue>
    </source>
</reference>
<dbReference type="AlphaFoldDB" id="A0AA41MDR2"/>
<dbReference type="PANTHER" id="PTHR12884">
    <property type="entry name" value="60S RIBOSOMAL PROTEIN L29"/>
    <property type="match status" value="1"/>
</dbReference>
<dbReference type="GO" id="GO:0002181">
    <property type="term" value="P:cytoplasmic translation"/>
    <property type="evidence" value="ECO:0007669"/>
    <property type="project" value="TreeGrafter"/>
</dbReference>
<feature type="region of interest" description="Disordered" evidence="5">
    <location>
        <begin position="1"/>
        <end position="35"/>
    </location>
</feature>
<sequence length="114" mass="12678">MSKSKNHIAQNQSPKWHRNGIKKLPPQRYGPLKGADPKFLRNMCFAEKHKKGLKEMQANNTNVMKAHAKATKALVKPKEVKPKDQRVPAASLTTLPCLPTPSSRVCSCLHSQGL</sequence>
<dbReference type="PANTHER" id="PTHR12884:SF0">
    <property type="entry name" value="60S RIBOSOMAL PROTEIN L29"/>
    <property type="match status" value="1"/>
</dbReference>
<keyword evidence="7" id="KW-1185">Reference proteome</keyword>
<accession>A0AA41MDR2</accession>
<evidence type="ECO:0000313" key="6">
    <source>
        <dbReference type="EMBL" id="MBZ3869948.1"/>
    </source>
</evidence>
<protein>
    <recommendedName>
        <fullName evidence="4">60S ribosomal protein L29</fullName>
    </recommendedName>
</protein>
<comment type="caution">
    <text evidence="6">The sequence shown here is derived from an EMBL/GenBank/DDBJ whole genome shotgun (WGS) entry which is preliminary data.</text>
</comment>
<gene>
    <name evidence="6" type="ORF">SUZIE_105490</name>
</gene>
<evidence type="ECO:0000313" key="7">
    <source>
        <dbReference type="Proteomes" id="UP001166674"/>
    </source>
</evidence>
<dbReference type="Pfam" id="PF01779">
    <property type="entry name" value="Ribosomal_L29e"/>
    <property type="match status" value="1"/>
</dbReference>
<dbReference type="GO" id="GO:0022625">
    <property type="term" value="C:cytosolic large ribosomal subunit"/>
    <property type="evidence" value="ECO:0007669"/>
    <property type="project" value="TreeGrafter"/>
</dbReference>
<keyword evidence="3 4" id="KW-0687">Ribonucleoprotein</keyword>
<dbReference type="EMBL" id="JAATJV010142851">
    <property type="protein sequence ID" value="MBZ3869948.1"/>
    <property type="molecule type" value="Genomic_DNA"/>
</dbReference>
<dbReference type="Proteomes" id="UP001166674">
    <property type="component" value="Unassembled WGS sequence"/>
</dbReference>
<proteinExistence type="inferred from homology"/>
<evidence type="ECO:0000256" key="3">
    <source>
        <dbReference type="ARBA" id="ARBA00023274"/>
    </source>
</evidence>
<evidence type="ECO:0000256" key="2">
    <source>
        <dbReference type="ARBA" id="ARBA00022980"/>
    </source>
</evidence>
<name>A0AA41MDR2_SCICA</name>
<dbReference type="Gene3D" id="6.10.140.1730">
    <property type="match status" value="1"/>
</dbReference>
<keyword evidence="2 4" id="KW-0689">Ribosomal protein</keyword>
<organism evidence="6 7">
    <name type="scientific">Sciurus carolinensis</name>
    <name type="common">Eastern gray squirrel</name>
    <dbReference type="NCBI Taxonomy" id="30640"/>
    <lineage>
        <taxon>Eukaryota</taxon>
        <taxon>Metazoa</taxon>
        <taxon>Chordata</taxon>
        <taxon>Craniata</taxon>
        <taxon>Vertebrata</taxon>
        <taxon>Euteleostomi</taxon>
        <taxon>Mammalia</taxon>
        <taxon>Eutheria</taxon>
        <taxon>Euarchontoglires</taxon>
        <taxon>Glires</taxon>
        <taxon>Rodentia</taxon>
        <taxon>Sciuromorpha</taxon>
        <taxon>Sciuridae</taxon>
        <taxon>Sciurinae</taxon>
        <taxon>Sciurini</taxon>
        <taxon>Sciurus</taxon>
    </lineage>
</organism>
<evidence type="ECO:0000256" key="5">
    <source>
        <dbReference type="SAM" id="MobiDB-lite"/>
    </source>
</evidence>
<comment type="similarity">
    <text evidence="1 4">Belongs to the eukaryotic ribosomal protein eL29 family.</text>
</comment>
<evidence type="ECO:0000256" key="4">
    <source>
        <dbReference type="RuleBase" id="RU364026"/>
    </source>
</evidence>